<sequence>MTKGRWETMVGGAVLAGHLMGCVPQTQPAEFFQLTAESPAHRAMQTRLFETKDETELLSASAAVLQDLGFQIEESAREVGFLRATKERSAREHGQDISRFFIFLFSSALVLVQQPPIVIPVDLHQKIAATLITRPLNPERTRHEVRVMFYRVIWKGDGSAGQQPIPPGEQRMEMVRDPVLYQTFFAKLSKAVFLEPFAL</sequence>
<dbReference type="AlphaFoldDB" id="A0A0S4KYJ6"/>
<dbReference type="Proteomes" id="UP000066284">
    <property type="component" value="Chromosome 1"/>
</dbReference>
<gene>
    <name evidence="1" type="ORF">NITINOP_3324</name>
</gene>
<reference evidence="2" key="1">
    <citation type="submission" date="2015-09" db="EMBL/GenBank/DDBJ databases">
        <authorList>
            <person name="Daims H."/>
        </authorList>
    </citation>
    <scope>NUCLEOTIDE SEQUENCE [LARGE SCALE GENOMIC DNA]</scope>
</reference>
<dbReference type="STRING" id="1715989.NITINOP_3324"/>
<evidence type="ECO:0000313" key="2">
    <source>
        <dbReference type="Proteomes" id="UP000066284"/>
    </source>
</evidence>
<accession>A0A0S4KYJ6</accession>
<dbReference type="RefSeq" id="WP_231908692.1">
    <property type="nucleotide sequence ID" value="NZ_LN885086.1"/>
</dbReference>
<dbReference type="EMBL" id="LN885086">
    <property type="protein sequence ID" value="CUQ68296.1"/>
    <property type="molecule type" value="Genomic_DNA"/>
</dbReference>
<organism evidence="1 2">
    <name type="scientific">Candidatus Nitrospira inopinata</name>
    <dbReference type="NCBI Taxonomy" id="1715989"/>
    <lineage>
        <taxon>Bacteria</taxon>
        <taxon>Pseudomonadati</taxon>
        <taxon>Nitrospirota</taxon>
        <taxon>Nitrospiria</taxon>
        <taxon>Nitrospirales</taxon>
        <taxon>Nitrospiraceae</taxon>
        <taxon>Nitrospira</taxon>
    </lineage>
</organism>
<evidence type="ECO:0000313" key="1">
    <source>
        <dbReference type="EMBL" id="CUQ68296.1"/>
    </source>
</evidence>
<name>A0A0S4KYJ6_9BACT</name>
<keyword evidence="2" id="KW-1185">Reference proteome</keyword>
<proteinExistence type="predicted"/>
<dbReference type="KEGG" id="nio:NITINOP_3324"/>
<protein>
    <submittedName>
        <fullName evidence="1">Uncharacterized protein</fullName>
    </submittedName>
</protein>